<organism evidence="1 2">
    <name type="scientific">Penicillium frequentans</name>
    <dbReference type="NCBI Taxonomy" id="3151616"/>
    <lineage>
        <taxon>Eukaryota</taxon>
        <taxon>Fungi</taxon>
        <taxon>Dikarya</taxon>
        <taxon>Ascomycota</taxon>
        <taxon>Pezizomycotina</taxon>
        <taxon>Eurotiomycetes</taxon>
        <taxon>Eurotiomycetidae</taxon>
        <taxon>Eurotiales</taxon>
        <taxon>Aspergillaceae</taxon>
        <taxon>Penicillium</taxon>
    </lineage>
</organism>
<evidence type="ECO:0000313" key="1">
    <source>
        <dbReference type="EMBL" id="KAJ5541033.1"/>
    </source>
</evidence>
<name>A0AAD6CY18_9EURO</name>
<comment type="caution">
    <text evidence="1">The sequence shown here is derived from an EMBL/GenBank/DDBJ whole genome shotgun (WGS) entry which is preliminary data.</text>
</comment>
<keyword evidence="2" id="KW-1185">Reference proteome</keyword>
<dbReference type="Proteomes" id="UP001220324">
    <property type="component" value="Unassembled WGS sequence"/>
</dbReference>
<protein>
    <submittedName>
        <fullName evidence="1">Uncharacterized protein</fullName>
    </submittedName>
</protein>
<sequence>MSTHQAHAAIDKCLEAMAAQSEQMRQVQDMFKFLQEVQEVAKNDVRKITIALTELLGAINTAPGQHDATKNSLHNIAIALIDLLGTTNKALESIDTSMTVSGYAAQTAFVAVNLKNDGHVLARVLGLINERKLMDLMDKDVDDDNEL</sequence>
<reference evidence="1 2" key="1">
    <citation type="journal article" date="2023" name="IMA Fungus">
        <title>Comparative genomic study of the Penicillium genus elucidates a diverse pangenome and 15 lateral gene transfer events.</title>
        <authorList>
            <person name="Petersen C."/>
            <person name="Sorensen T."/>
            <person name="Nielsen M.R."/>
            <person name="Sondergaard T.E."/>
            <person name="Sorensen J.L."/>
            <person name="Fitzpatrick D.A."/>
            <person name="Frisvad J.C."/>
            <person name="Nielsen K.L."/>
        </authorList>
    </citation>
    <scope>NUCLEOTIDE SEQUENCE [LARGE SCALE GENOMIC DNA]</scope>
    <source>
        <strain evidence="1 2">IBT 35679</strain>
    </source>
</reference>
<evidence type="ECO:0000313" key="2">
    <source>
        <dbReference type="Proteomes" id="UP001220324"/>
    </source>
</evidence>
<proteinExistence type="predicted"/>
<gene>
    <name evidence="1" type="ORF">N7494_006109</name>
</gene>
<dbReference type="AlphaFoldDB" id="A0AAD6CY18"/>
<accession>A0AAD6CY18</accession>
<dbReference type="EMBL" id="JAQIZZ010000005">
    <property type="protein sequence ID" value="KAJ5541033.1"/>
    <property type="molecule type" value="Genomic_DNA"/>
</dbReference>